<dbReference type="InterPro" id="IPR018550">
    <property type="entry name" value="Lipid-A_deacylase-rel"/>
</dbReference>
<accession>A0A512B0D3</accession>
<gene>
    <name evidence="1" type="ORF">AAE02nite_30900</name>
</gene>
<name>A0A512B0D3_9BACT</name>
<dbReference type="Pfam" id="PF09411">
    <property type="entry name" value="PagL"/>
    <property type="match status" value="1"/>
</dbReference>
<dbReference type="AlphaFoldDB" id="A0A512B0D3"/>
<dbReference type="SUPFAM" id="SSF56925">
    <property type="entry name" value="OMPA-like"/>
    <property type="match status" value="1"/>
</dbReference>
<sequence length="334" mass="38132">MQHGFIFPHSQAVQNTKGARPTGVEAILSRQRNDAPTWNLCNCFPRQGILLAYYNFDNAILGKGTTAAYFLEPTYRISRKTLFPFKGAAGLAYLTNPFDSIRNPANQSYSTAVSAYLLFGAGAWFRLNNHWWLNPSVNYQHVSNGGMKQPNKGINWPTAGISVSYQPLIRPYYRGTRLKEKYWRTYAPRWEVTAFGTSRRGYDANRNRIRSPLMGLAVQRAKQVGRISALTLSAEVYHDEELQNELTKASIKASPVKAGVMAGHEFILGKFLFSQRLGYYVFDQTPYFEKLFHRWGLHYRINQQFGAGFNLLAHSEVAEFIDLRLSYSFQKKPN</sequence>
<reference evidence="1 2" key="1">
    <citation type="submission" date="2019-07" db="EMBL/GenBank/DDBJ databases">
        <title>Whole genome shotgun sequence of Adhaeribacter aerolatus NBRC 106133.</title>
        <authorList>
            <person name="Hosoyama A."/>
            <person name="Uohara A."/>
            <person name="Ohji S."/>
            <person name="Ichikawa N."/>
        </authorList>
    </citation>
    <scope>NUCLEOTIDE SEQUENCE [LARGE SCALE GENOMIC DNA]</scope>
    <source>
        <strain evidence="1 2">NBRC 106133</strain>
    </source>
</reference>
<dbReference type="Gene3D" id="2.40.160.20">
    <property type="match status" value="1"/>
</dbReference>
<proteinExistence type="predicted"/>
<dbReference type="Proteomes" id="UP000321532">
    <property type="component" value="Unassembled WGS sequence"/>
</dbReference>
<protein>
    <recommendedName>
        <fullName evidence="3">Acyloxyacyl hydrolase</fullName>
    </recommendedName>
</protein>
<dbReference type="EMBL" id="BJYS01000023">
    <property type="protein sequence ID" value="GEO05426.1"/>
    <property type="molecule type" value="Genomic_DNA"/>
</dbReference>
<evidence type="ECO:0000313" key="1">
    <source>
        <dbReference type="EMBL" id="GEO05426.1"/>
    </source>
</evidence>
<comment type="caution">
    <text evidence="1">The sequence shown here is derived from an EMBL/GenBank/DDBJ whole genome shotgun (WGS) entry which is preliminary data.</text>
</comment>
<evidence type="ECO:0008006" key="3">
    <source>
        <dbReference type="Google" id="ProtNLM"/>
    </source>
</evidence>
<keyword evidence="2" id="KW-1185">Reference proteome</keyword>
<organism evidence="1 2">
    <name type="scientific">Adhaeribacter aerolatus</name>
    <dbReference type="NCBI Taxonomy" id="670289"/>
    <lineage>
        <taxon>Bacteria</taxon>
        <taxon>Pseudomonadati</taxon>
        <taxon>Bacteroidota</taxon>
        <taxon>Cytophagia</taxon>
        <taxon>Cytophagales</taxon>
        <taxon>Hymenobacteraceae</taxon>
        <taxon>Adhaeribacter</taxon>
    </lineage>
</organism>
<evidence type="ECO:0000313" key="2">
    <source>
        <dbReference type="Proteomes" id="UP000321532"/>
    </source>
</evidence>
<dbReference type="InterPro" id="IPR011250">
    <property type="entry name" value="OMP/PagP_B-barrel"/>
</dbReference>